<feature type="transmembrane region" description="Helical" evidence="2">
    <location>
        <begin position="33"/>
        <end position="55"/>
    </location>
</feature>
<keyword evidence="2" id="KW-0472">Membrane</keyword>
<dbReference type="InterPro" id="IPR013767">
    <property type="entry name" value="PAS_fold"/>
</dbReference>
<organism evidence="5 6">
    <name type="scientific">Aquariibacter albus</name>
    <dbReference type="NCBI Taxonomy" id="2759899"/>
    <lineage>
        <taxon>Bacteria</taxon>
        <taxon>Pseudomonadati</taxon>
        <taxon>Pseudomonadota</taxon>
        <taxon>Betaproteobacteria</taxon>
        <taxon>Burkholderiales</taxon>
        <taxon>Sphaerotilaceae</taxon>
        <taxon>Aquariibacter</taxon>
    </lineage>
</organism>
<keyword evidence="6" id="KW-1185">Reference proteome</keyword>
<dbReference type="Pfam" id="PF08447">
    <property type="entry name" value="PAS_3"/>
    <property type="match status" value="1"/>
</dbReference>
<keyword evidence="2" id="KW-1133">Transmembrane helix</keyword>
<dbReference type="PANTHER" id="PTHR44757">
    <property type="entry name" value="DIGUANYLATE CYCLASE DGCP"/>
    <property type="match status" value="1"/>
</dbReference>
<dbReference type="SUPFAM" id="SSF55785">
    <property type="entry name" value="PYP-like sensor domain (PAS domain)"/>
    <property type="match status" value="2"/>
</dbReference>
<dbReference type="SMART" id="SM00267">
    <property type="entry name" value="GGDEF"/>
    <property type="match status" value="1"/>
</dbReference>
<dbReference type="PROSITE" id="PS50113">
    <property type="entry name" value="PAC"/>
    <property type="match status" value="2"/>
</dbReference>
<evidence type="ECO:0000259" key="3">
    <source>
        <dbReference type="PROSITE" id="PS50112"/>
    </source>
</evidence>
<dbReference type="Gene3D" id="3.30.450.20">
    <property type="entry name" value="PAS domain"/>
    <property type="match status" value="2"/>
</dbReference>
<proteinExistence type="predicted"/>
<dbReference type="PANTHER" id="PTHR44757:SF2">
    <property type="entry name" value="BIOFILM ARCHITECTURE MAINTENANCE PROTEIN MBAA"/>
    <property type="match status" value="1"/>
</dbReference>
<gene>
    <name evidence="5" type="ORF">H4F90_00080</name>
</gene>
<sequence length="513" mass="54481">MNQLAGAWAALALALPMAWMAGGGPLPGRALPLLGAAGLVAGLGGLAGWAVRALAARRASGQQAAGPLPAAALLEALPGPVLGLDAEGRVTHLNPAWEALSGRPLAEVLGRPWRELLHPEDRPAFEAAFAARLRGERPGAAVELRCLTADGQALSLAWRAQPVRAADGRVSGLAGTLEELSTRKRLDARLQSHRGYVDTLLANVPGVVYRARNDRHYTMEFISAGCLELTGYEPHELIENRRLAYDDLIHPEDLEFVWTHIQAHLARREVFQLAYRIRDAAGRLLWVWEQGRGVFSARGELLAIEGFITDVSERRGAEEKARRRLWFEARTGLISRPIFDGLLSWSLQQQDSGRADPVILLVLELAGHPACVARRGHEAAEAWLTERARRLAAALGPGAVACRLGAAQFAVLAQDVGGRAPSPAGAPDATDRSAWQRAAQALVRPWLARLERPGPGGESGEDEASAPAAGLVLGHPGHPGPEALLAAAQAACQRALARGPGQLEVAEAGPGAC</sequence>
<dbReference type="Pfam" id="PF00990">
    <property type="entry name" value="GGDEF"/>
    <property type="match status" value="1"/>
</dbReference>
<protein>
    <submittedName>
        <fullName evidence="5">PAS domain-containing protein</fullName>
    </submittedName>
</protein>
<dbReference type="NCBIfam" id="TIGR00229">
    <property type="entry name" value="sensory_box"/>
    <property type="match status" value="2"/>
</dbReference>
<dbReference type="SUPFAM" id="SSF55073">
    <property type="entry name" value="Nucleotide cyclase"/>
    <property type="match status" value="1"/>
</dbReference>
<dbReference type="InterPro" id="IPR000160">
    <property type="entry name" value="GGDEF_dom"/>
</dbReference>
<dbReference type="RefSeq" id="WP_182660293.1">
    <property type="nucleotide sequence ID" value="NZ_JACIVI010000001.1"/>
</dbReference>
<dbReference type="GO" id="GO:0006355">
    <property type="term" value="P:regulation of DNA-templated transcription"/>
    <property type="evidence" value="ECO:0007669"/>
    <property type="project" value="InterPro"/>
</dbReference>
<dbReference type="InterPro" id="IPR000700">
    <property type="entry name" value="PAS-assoc_C"/>
</dbReference>
<dbReference type="Pfam" id="PF00989">
    <property type="entry name" value="PAS"/>
    <property type="match status" value="1"/>
</dbReference>
<dbReference type="AlphaFoldDB" id="A0A839HEX2"/>
<feature type="domain" description="PAC" evidence="4">
    <location>
        <begin position="271"/>
        <end position="323"/>
    </location>
</feature>
<dbReference type="InterPro" id="IPR043128">
    <property type="entry name" value="Rev_trsase/Diguanyl_cyclase"/>
</dbReference>
<dbReference type="InterPro" id="IPR013655">
    <property type="entry name" value="PAS_fold_3"/>
</dbReference>
<evidence type="ECO:0000313" key="6">
    <source>
        <dbReference type="Proteomes" id="UP000586093"/>
    </source>
</evidence>
<dbReference type="CDD" id="cd00130">
    <property type="entry name" value="PAS"/>
    <property type="match status" value="2"/>
</dbReference>
<name>A0A839HEX2_9BURK</name>
<dbReference type="Proteomes" id="UP000586093">
    <property type="component" value="Unassembled WGS sequence"/>
</dbReference>
<dbReference type="InterPro" id="IPR052155">
    <property type="entry name" value="Biofilm_reg_signaling"/>
</dbReference>
<dbReference type="InterPro" id="IPR035965">
    <property type="entry name" value="PAS-like_dom_sf"/>
</dbReference>
<dbReference type="PROSITE" id="PS50112">
    <property type="entry name" value="PAS"/>
    <property type="match status" value="2"/>
</dbReference>
<comment type="caution">
    <text evidence="5">The sequence shown here is derived from an EMBL/GenBank/DDBJ whole genome shotgun (WGS) entry which is preliminary data.</text>
</comment>
<dbReference type="InterPro" id="IPR000014">
    <property type="entry name" value="PAS"/>
</dbReference>
<dbReference type="InterPro" id="IPR029787">
    <property type="entry name" value="Nucleotide_cyclase"/>
</dbReference>
<reference evidence="5 6" key="1">
    <citation type="submission" date="2020-08" db="EMBL/GenBank/DDBJ databases">
        <title>Aquariorum lacteus gen. nov., sp. nov., a new member of the family Comamonadaceae, isolated from freshwater aquarium.</title>
        <authorList>
            <person name="Chun S.-J."/>
        </authorList>
    </citation>
    <scope>NUCLEOTIDE SEQUENCE [LARGE SCALE GENOMIC DNA]</scope>
    <source>
        <strain evidence="5 6">SJAQ100</strain>
    </source>
</reference>
<evidence type="ECO:0000256" key="2">
    <source>
        <dbReference type="SAM" id="Phobius"/>
    </source>
</evidence>
<feature type="domain" description="PAS" evidence="3">
    <location>
        <begin position="193"/>
        <end position="268"/>
    </location>
</feature>
<feature type="domain" description="PAS" evidence="3">
    <location>
        <begin position="73"/>
        <end position="136"/>
    </location>
</feature>
<evidence type="ECO:0000256" key="1">
    <source>
        <dbReference type="SAM" id="MobiDB-lite"/>
    </source>
</evidence>
<accession>A0A839HEX2</accession>
<evidence type="ECO:0000313" key="5">
    <source>
        <dbReference type="EMBL" id="MBB1160377.1"/>
    </source>
</evidence>
<dbReference type="SMART" id="SM00086">
    <property type="entry name" value="PAC"/>
    <property type="match status" value="2"/>
</dbReference>
<keyword evidence="2" id="KW-0812">Transmembrane</keyword>
<dbReference type="EMBL" id="JACIVI010000001">
    <property type="protein sequence ID" value="MBB1160377.1"/>
    <property type="molecule type" value="Genomic_DNA"/>
</dbReference>
<dbReference type="SMART" id="SM00091">
    <property type="entry name" value="PAS"/>
    <property type="match status" value="2"/>
</dbReference>
<evidence type="ECO:0000259" key="4">
    <source>
        <dbReference type="PROSITE" id="PS50113"/>
    </source>
</evidence>
<feature type="domain" description="PAC" evidence="4">
    <location>
        <begin position="140"/>
        <end position="192"/>
    </location>
</feature>
<dbReference type="Gene3D" id="3.30.70.270">
    <property type="match status" value="1"/>
</dbReference>
<feature type="region of interest" description="Disordered" evidence="1">
    <location>
        <begin position="446"/>
        <end position="477"/>
    </location>
</feature>
<dbReference type="InterPro" id="IPR001610">
    <property type="entry name" value="PAC"/>
</dbReference>